<organism evidence="2 3">
    <name type="scientific">Leeuwenhoekiella marinoflava</name>
    <dbReference type="NCBI Taxonomy" id="988"/>
    <lineage>
        <taxon>Bacteria</taxon>
        <taxon>Pseudomonadati</taxon>
        <taxon>Bacteroidota</taxon>
        <taxon>Flavobacteriia</taxon>
        <taxon>Flavobacteriales</taxon>
        <taxon>Flavobacteriaceae</taxon>
        <taxon>Leeuwenhoekiella</taxon>
    </lineage>
</organism>
<feature type="transmembrane region" description="Helical" evidence="1">
    <location>
        <begin position="127"/>
        <end position="151"/>
    </location>
</feature>
<dbReference type="RefSeq" id="WP_073099153.1">
    <property type="nucleotide sequence ID" value="NZ_QOVL01000008.1"/>
</dbReference>
<comment type="caution">
    <text evidence="2">The sequence shown here is derived from an EMBL/GenBank/DDBJ whole genome shotgun (WGS) entry which is preliminary data.</text>
</comment>
<accession>A0A4Q0PLH6</accession>
<dbReference type="Proteomes" id="UP000290608">
    <property type="component" value="Unassembled WGS sequence"/>
</dbReference>
<dbReference type="AlphaFoldDB" id="A0A4Q0PLH6"/>
<reference evidence="2 3" key="1">
    <citation type="submission" date="2018-07" db="EMBL/GenBank/DDBJ databases">
        <title>Leeuwenhoekiella genomics.</title>
        <authorList>
            <person name="Tahon G."/>
            <person name="Willems A."/>
        </authorList>
    </citation>
    <scope>NUCLEOTIDE SEQUENCE [LARGE SCALE GENOMIC DNA]</scope>
    <source>
        <strain evidence="2 3">LMG 1345</strain>
    </source>
</reference>
<evidence type="ECO:0000313" key="3">
    <source>
        <dbReference type="Proteomes" id="UP000290608"/>
    </source>
</evidence>
<protein>
    <submittedName>
        <fullName evidence="2">Uncharacterized protein</fullName>
    </submittedName>
</protein>
<keyword evidence="1" id="KW-0812">Transmembrane</keyword>
<proteinExistence type="predicted"/>
<name>A0A4Q0PLH6_9FLAO</name>
<sequence length="184" mass="20925">MSHRKLIIDAFERAEKEEELKGNKKPSKSARALELSVALFEQSGVQIGEKSLRNYYNEALKNTGEDIKIAQVEVVKGLLKYLGFNDYQEFVSLKAGKVKTDAESQEREGIDEEKQAGQTLNITRNTIVLLIPLLMLFCVLATFFIPCCILFRKTRLGWCGKFTIMNNHTFELNYVQNGVVDLEV</sequence>
<evidence type="ECO:0000256" key="1">
    <source>
        <dbReference type="SAM" id="Phobius"/>
    </source>
</evidence>
<evidence type="ECO:0000313" key="2">
    <source>
        <dbReference type="EMBL" id="RXG29908.1"/>
    </source>
</evidence>
<keyword evidence="1" id="KW-1133">Transmembrane helix</keyword>
<gene>
    <name evidence="2" type="ORF">DSL99_1961</name>
</gene>
<dbReference type="EMBL" id="QOVL01000008">
    <property type="protein sequence ID" value="RXG29908.1"/>
    <property type="molecule type" value="Genomic_DNA"/>
</dbReference>
<keyword evidence="1" id="KW-0472">Membrane</keyword>